<comment type="caution">
    <text evidence="1">The sequence shown here is derived from an EMBL/GenBank/DDBJ whole genome shotgun (WGS) entry which is preliminary data.</text>
</comment>
<proteinExistence type="predicted"/>
<keyword evidence="2" id="KW-1185">Reference proteome</keyword>
<reference evidence="1" key="1">
    <citation type="submission" date="2023-11" db="EMBL/GenBank/DDBJ databases">
        <authorList>
            <person name="Poullet M."/>
        </authorList>
    </citation>
    <scope>NUCLEOTIDE SEQUENCE</scope>
    <source>
        <strain evidence="1">E1834</strain>
    </source>
</reference>
<dbReference type="EMBL" id="CAVMJV010000023">
    <property type="protein sequence ID" value="CAK5073374.1"/>
    <property type="molecule type" value="Genomic_DNA"/>
</dbReference>
<organism evidence="1 2">
    <name type="scientific">Meloidogyne enterolobii</name>
    <name type="common">Root-knot nematode worm</name>
    <name type="synonym">Meloidogyne mayaguensis</name>
    <dbReference type="NCBI Taxonomy" id="390850"/>
    <lineage>
        <taxon>Eukaryota</taxon>
        <taxon>Metazoa</taxon>
        <taxon>Ecdysozoa</taxon>
        <taxon>Nematoda</taxon>
        <taxon>Chromadorea</taxon>
        <taxon>Rhabditida</taxon>
        <taxon>Tylenchina</taxon>
        <taxon>Tylenchomorpha</taxon>
        <taxon>Tylenchoidea</taxon>
        <taxon>Meloidogynidae</taxon>
        <taxon>Meloidogyninae</taxon>
        <taxon>Meloidogyne</taxon>
    </lineage>
</organism>
<dbReference type="Proteomes" id="UP001497535">
    <property type="component" value="Unassembled WGS sequence"/>
</dbReference>
<evidence type="ECO:0000313" key="2">
    <source>
        <dbReference type="Proteomes" id="UP001497535"/>
    </source>
</evidence>
<sequence>MRKLILYTTQFLNIFSIPFFNIQFSLLSPQSLFPPKKNYIFFSLIFSFSFNVFSREMNTHREWKGRKIIRVFWKIRIFFWTFF</sequence>
<evidence type="ECO:0000313" key="1">
    <source>
        <dbReference type="EMBL" id="CAK5073374.1"/>
    </source>
</evidence>
<accession>A0ACB0Z3A8</accession>
<protein>
    <submittedName>
        <fullName evidence="1">Uncharacterized protein</fullName>
    </submittedName>
</protein>
<gene>
    <name evidence="1" type="ORF">MENTE1834_LOCUS20042</name>
</gene>
<name>A0ACB0Z3A8_MELEN</name>